<dbReference type="CDD" id="cd12804">
    <property type="entry name" value="AKAP10_AKB"/>
    <property type="match status" value="1"/>
</dbReference>
<reference evidence="2 3" key="1">
    <citation type="submission" date="2019-08" db="EMBL/GenBank/DDBJ databases">
        <authorList>
            <person name="Alioto T."/>
            <person name="Alioto T."/>
            <person name="Gomez Garrido J."/>
        </authorList>
    </citation>
    <scope>NUCLEOTIDE SEQUENCE [LARGE SCALE GENOMIC DNA]</scope>
</reference>
<proteinExistence type="predicted"/>
<evidence type="ECO:0000313" key="3">
    <source>
        <dbReference type="Proteomes" id="UP000325440"/>
    </source>
</evidence>
<dbReference type="GO" id="GO:0005886">
    <property type="term" value="C:plasma membrane"/>
    <property type="evidence" value="ECO:0007669"/>
    <property type="project" value="TreeGrafter"/>
</dbReference>
<dbReference type="PANTHER" id="PTHR13155">
    <property type="entry name" value="A-KINASE ANCHOR PROTEINS"/>
    <property type="match status" value="1"/>
</dbReference>
<dbReference type="GO" id="GO:0051018">
    <property type="term" value="F:protein kinase A binding"/>
    <property type="evidence" value="ECO:0007669"/>
    <property type="project" value="InterPro"/>
</dbReference>
<sequence>MLNFWKKIQSQKIQTLSTHTNNIGLNFTSNGLMPLKDFQFIESDLYVLEKCRLSLDFGEALTLDNNTLLSLFKQYLDHRNSLSLYHLYIALVGRTEIENELLRQNLLKNISIHRIHFSDRLITRINTNGKFMDIDDLKEVRDKVYIILQEYWNNFVQTDMFCKYQVDVLTGGQVTLGDILLCGGLLSYFMEFLDSEGCRSVVEFWLAATNFERCVEQLKNNSENYDQAQSDAICIYEKYLSLQATCSLGFTDQVRISVEESICPADIHGQTVSTIGQCFRSAVLVVLAFLRHRCLMPFLSSQHYVRYLSELIKAGNSYQSMSQDNESSSSSVSEYSTNSKRSMSSLLPYSASTDSLWRKRQQSGLSFGRVDEYGRFERNIEPDPDKNKESGIRRMMRKFVNKNGVKMQEDMAWQVAEMIVKDVTSVTMANNDEEYGAE</sequence>
<protein>
    <submittedName>
        <fullName evidence="2">RGS domain</fullName>
    </submittedName>
</protein>
<name>A0A5E4NKP4_9HEMI</name>
<dbReference type="AlphaFoldDB" id="A0A5E4NKP4"/>
<dbReference type="PANTHER" id="PTHR13155:SF1">
    <property type="entry name" value="A-KINASE ANCHOR PROTEIN 10, MITOCHONDRIAL"/>
    <property type="match status" value="1"/>
</dbReference>
<dbReference type="InterPro" id="IPR044926">
    <property type="entry name" value="RGS_subdomain_2"/>
</dbReference>
<dbReference type="InterPro" id="IPR016137">
    <property type="entry name" value="RGS"/>
</dbReference>
<dbReference type="InterPro" id="IPR036305">
    <property type="entry name" value="RGS_sf"/>
</dbReference>
<feature type="domain" description="RGS" evidence="1">
    <location>
        <begin position="175"/>
        <end position="308"/>
    </location>
</feature>
<evidence type="ECO:0000259" key="1">
    <source>
        <dbReference type="PROSITE" id="PS50132"/>
    </source>
</evidence>
<dbReference type="Proteomes" id="UP000325440">
    <property type="component" value="Unassembled WGS sequence"/>
</dbReference>
<accession>A0A5E4NKP4</accession>
<dbReference type="SUPFAM" id="SSF48097">
    <property type="entry name" value="Regulator of G-protein signaling, RGS"/>
    <property type="match status" value="2"/>
</dbReference>
<dbReference type="SMART" id="SM00315">
    <property type="entry name" value="RGS"/>
    <property type="match status" value="1"/>
</dbReference>
<dbReference type="PROSITE" id="PS50132">
    <property type="entry name" value="RGS"/>
    <property type="match status" value="1"/>
</dbReference>
<dbReference type="GO" id="GO:0005739">
    <property type="term" value="C:mitochondrion"/>
    <property type="evidence" value="ECO:0007669"/>
    <property type="project" value="TreeGrafter"/>
</dbReference>
<dbReference type="InterPro" id="IPR052246">
    <property type="entry name" value="Cell_Polariz_PKAAnc"/>
</dbReference>
<dbReference type="InterPro" id="IPR037719">
    <property type="entry name" value="AKAP10_AKB_dom"/>
</dbReference>
<evidence type="ECO:0000313" key="2">
    <source>
        <dbReference type="EMBL" id="VVC44290.1"/>
    </source>
</evidence>
<dbReference type="OrthoDB" id="5584247at2759"/>
<keyword evidence="3" id="KW-1185">Reference proteome</keyword>
<dbReference type="GO" id="GO:0008104">
    <property type="term" value="P:intracellular protein localization"/>
    <property type="evidence" value="ECO:0007669"/>
    <property type="project" value="TreeGrafter"/>
</dbReference>
<dbReference type="Gene3D" id="1.10.167.10">
    <property type="entry name" value="Regulator of G-protein Signalling 4, domain 2"/>
    <property type="match status" value="1"/>
</dbReference>
<dbReference type="EMBL" id="CABPRJ010002377">
    <property type="protein sequence ID" value="VVC44290.1"/>
    <property type="molecule type" value="Genomic_DNA"/>
</dbReference>
<organism evidence="2 3">
    <name type="scientific">Cinara cedri</name>
    <dbReference type="NCBI Taxonomy" id="506608"/>
    <lineage>
        <taxon>Eukaryota</taxon>
        <taxon>Metazoa</taxon>
        <taxon>Ecdysozoa</taxon>
        <taxon>Arthropoda</taxon>
        <taxon>Hexapoda</taxon>
        <taxon>Insecta</taxon>
        <taxon>Pterygota</taxon>
        <taxon>Neoptera</taxon>
        <taxon>Paraneoptera</taxon>
        <taxon>Hemiptera</taxon>
        <taxon>Sternorrhyncha</taxon>
        <taxon>Aphidomorpha</taxon>
        <taxon>Aphidoidea</taxon>
        <taxon>Aphididae</taxon>
        <taxon>Lachninae</taxon>
        <taxon>Cinara</taxon>
    </lineage>
</organism>
<dbReference type="Pfam" id="PF00615">
    <property type="entry name" value="RGS"/>
    <property type="match status" value="1"/>
</dbReference>
<gene>
    <name evidence="2" type="ORF">CINCED_3A006489</name>
</gene>